<evidence type="ECO:0000313" key="2">
    <source>
        <dbReference type="Proteomes" id="UP000839895"/>
    </source>
</evidence>
<accession>A0A5V6NIE7</accession>
<organism evidence="1 2">
    <name type="scientific">Salmonella enterica subsp. enterica serovar Poona</name>
    <dbReference type="NCBI Taxonomy" id="436295"/>
    <lineage>
        <taxon>Bacteria</taxon>
        <taxon>Pseudomonadati</taxon>
        <taxon>Pseudomonadota</taxon>
        <taxon>Gammaproteobacteria</taxon>
        <taxon>Enterobacterales</taxon>
        <taxon>Enterobacteriaceae</taxon>
        <taxon>Salmonella</taxon>
    </lineage>
</organism>
<reference evidence="1 2" key="1">
    <citation type="submission" date="2018-05" db="EMBL/GenBank/DDBJ databases">
        <authorList>
            <person name="Ashton P.M."/>
            <person name="Dallman T."/>
            <person name="Nair S."/>
            <person name="De Pinna E."/>
            <person name="Peters T."/>
            <person name="Grant K."/>
        </authorList>
    </citation>
    <scope>NUCLEOTIDE SEQUENCE [LARGE SCALE GENOMIC DNA]</scope>
    <source>
        <strain evidence="1 2">127535</strain>
    </source>
</reference>
<dbReference type="Proteomes" id="UP000839895">
    <property type="component" value="Unassembled WGS sequence"/>
</dbReference>
<comment type="caution">
    <text evidence="1">The sequence shown here is derived from an EMBL/GenBank/DDBJ whole genome shotgun (WGS) entry which is preliminary data.</text>
</comment>
<proteinExistence type="predicted"/>
<dbReference type="EMBL" id="AAHDIV010000020">
    <property type="protein sequence ID" value="EBU8135682.1"/>
    <property type="molecule type" value="Genomic_DNA"/>
</dbReference>
<evidence type="ECO:0000313" key="1">
    <source>
        <dbReference type="EMBL" id="EBU8135682.1"/>
    </source>
</evidence>
<dbReference type="AlphaFoldDB" id="A0A5V6NIE7"/>
<name>A0A5V6NIE7_SALET</name>
<sequence>MSSRVIHRTSNASSDDRSYFVSVTFIPSFIFARVSYHGHFREHGHYRGQKYALQQKTLALHSAEPSV</sequence>
<protein>
    <submittedName>
        <fullName evidence="1">Uncharacterized protein</fullName>
    </submittedName>
</protein>
<gene>
    <name evidence="1" type="ORF">DLM27_18645</name>
</gene>